<evidence type="ECO:0000259" key="8">
    <source>
        <dbReference type="Pfam" id="PF02470"/>
    </source>
</evidence>
<evidence type="ECO:0000256" key="3">
    <source>
        <dbReference type="ARBA" id="ARBA00022519"/>
    </source>
</evidence>
<sequence>MNSPQGPQHDESRPPDPTISTKSGWLPSLVWLVPLIAALIGIGLVVRSVRERGPEITISFHSAEGLEPGKTQVKYKDVEIGMVKTIKLSKDLSRVLVEVQLKKEAEDFAVKDSRFWIVRPRVGATGVSGLGTLLSGAYIGVDAGRSQDVQTDFTGLEKPPAVTADQKGTQYVLRGDSLGSVDIGSPVYYRRVQVGQVVGFSLDKDGTGVTFNVFVNAPYDQYVGTNSRWWQASGVDLRLDSSGLKLNTQSLATVILGGIAFQTPPNQSSGVLAPNNTTFRLAADEGDAMRDPDGQPLQVVMNFNQSLRGLGIGAPVDFRGIVLGEVTNIGIDYDPKTKNFTMPVTMNVYPERLGRRFRETIASKGEAARLEIVQRLVQHGLRGQLRTGNLLTSQLYVALDFFPKAPPAKVDVSHQPLELPTVPNTLDELQLQVADIAKKLDKVPFDQIGANLNSALSNADKLFKQLDTQVAPEARDTLSAAKQTFSTAEATLQQDSPLQSDVRGALKELTRTLQSLNALADYLERHPESLIKGKPGDQP</sequence>
<name>A0A1B4MRL1_9BURK</name>
<dbReference type="RefSeq" id="WP_006401657.1">
    <property type="nucleotide sequence ID" value="NZ_CADFCZ010000002.1"/>
</dbReference>
<dbReference type="Proteomes" id="UP001196915">
    <property type="component" value="Unassembled WGS sequence"/>
</dbReference>
<proteinExistence type="predicted"/>
<gene>
    <name evidence="11" type="ORF">C6P98_14685</name>
    <name evidence="10" type="ORF">C6P99_05550</name>
    <name evidence="9" type="ORF">KTE52_00805</name>
    <name evidence="12" type="ORF">UA18_02933</name>
</gene>
<evidence type="ECO:0000313" key="12">
    <source>
        <dbReference type="EMBL" id="SAK22307.1"/>
    </source>
</evidence>
<dbReference type="EMBL" id="PVFR01000016">
    <property type="protein sequence ID" value="PRE53738.1"/>
    <property type="molecule type" value="Genomic_DNA"/>
</dbReference>
<evidence type="ECO:0000313" key="9">
    <source>
        <dbReference type="EMBL" id="MBU9354870.1"/>
    </source>
</evidence>
<evidence type="ECO:0000313" key="11">
    <source>
        <dbReference type="EMBL" id="PRF22747.1"/>
    </source>
</evidence>
<evidence type="ECO:0000256" key="5">
    <source>
        <dbReference type="ARBA" id="ARBA00022989"/>
    </source>
</evidence>
<evidence type="ECO:0000256" key="1">
    <source>
        <dbReference type="ARBA" id="ARBA00004533"/>
    </source>
</evidence>
<dbReference type="Proteomes" id="UP000237686">
    <property type="component" value="Unassembled WGS sequence"/>
</dbReference>
<evidence type="ECO:0000313" key="14">
    <source>
        <dbReference type="Proteomes" id="UP000237686"/>
    </source>
</evidence>
<comment type="subcellular location">
    <subcellularLocation>
        <location evidence="1">Cell inner membrane</location>
    </subcellularLocation>
</comment>
<evidence type="ECO:0000256" key="4">
    <source>
        <dbReference type="ARBA" id="ARBA00022692"/>
    </source>
</evidence>
<keyword evidence="2" id="KW-1003">Cell membrane</keyword>
<reference evidence="12 13" key="1">
    <citation type="submission" date="2016-04" db="EMBL/GenBank/DDBJ databases">
        <authorList>
            <person name="Peeters C."/>
        </authorList>
    </citation>
    <scope>NUCLEOTIDE SEQUENCE [LARGE SCALE GENOMIC DNA]</scope>
    <source>
        <strain evidence="12">LMG 29311</strain>
    </source>
</reference>
<dbReference type="EMBL" id="FKJW01000003">
    <property type="protein sequence ID" value="SAK22307.1"/>
    <property type="molecule type" value="Genomic_DNA"/>
</dbReference>
<dbReference type="Pfam" id="PF02470">
    <property type="entry name" value="MlaD"/>
    <property type="match status" value="3"/>
</dbReference>
<dbReference type="PANTHER" id="PTHR30462">
    <property type="entry name" value="INTERMEMBRANE TRANSPORT PROTEIN PQIB-RELATED"/>
    <property type="match status" value="1"/>
</dbReference>
<feature type="domain" description="Mce/MlaD" evidence="8">
    <location>
        <begin position="168"/>
        <end position="228"/>
    </location>
</feature>
<reference evidence="14 15" key="2">
    <citation type="submission" date="2018-03" db="EMBL/GenBank/DDBJ databases">
        <authorList>
            <person name="Nguyen K."/>
            <person name="Fouts D."/>
            <person name="Sutton G."/>
        </authorList>
    </citation>
    <scope>NUCLEOTIDE SEQUENCE [LARGE SCALE GENOMIC DNA]</scope>
    <source>
        <strain evidence="10 15">AU14328</strain>
        <strain evidence="11 14">AU17135</strain>
    </source>
</reference>
<evidence type="ECO:0000256" key="6">
    <source>
        <dbReference type="ARBA" id="ARBA00023136"/>
    </source>
</evidence>
<feature type="domain" description="Mce/MlaD" evidence="8">
    <location>
        <begin position="52"/>
        <end position="144"/>
    </location>
</feature>
<dbReference type="InterPro" id="IPR051800">
    <property type="entry name" value="PqiA-PqiB_transport"/>
</dbReference>
<evidence type="ECO:0000313" key="15">
    <source>
        <dbReference type="Proteomes" id="UP000237811"/>
    </source>
</evidence>
<dbReference type="InterPro" id="IPR003399">
    <property type="entry name" value="Mce/MlaD"/>
</dbReference>
<organism evidence="11 14">
    <name type="scientific">Burkholderia multivorans</name>
    <dbReference type="NCBI Taxonomy" id="87883"/>
    <lineage>
        <taxon>Bacteria</taxon>
        <taxon>Pseudomonadati</taxon>
        <taxon>Pseudomonadota</taxon>
        <taxon>Betaproteobacteria</taxon>
        <taxon>Burkholderiales</taxon>
        <taxon>Burkholderiaceae</taxon>
        <taxon>Burkholderia</taxon>
        <taxon>Burkholderia cepacia complex</taxon>
    </lineage>
</organism>
<keyword evidence="3" id="KW-0997">Cell inner membrane</keyword>
<dbReference type="Proteomes" id="UP000237811">
    <property type="component" value="Unassembled WGS sequence"/>
</dbReference>
<dbReference type="PANTHER" id="PTHR30462:SF0">
    <property type="entry name" value="INTERMEMBRANE TRANSPORT PROTEIN YEBT"/>
    <property type="match status" value="1"/>
</dbReference>
<evidence type="ECO:0000256" key="7">
    <source>
        <dbReference type="SAM" id="Phobius"/>
    </source>
</evidence>
<evidence type="ECO:0000313" key="10">
    <source>
        <dbReference type="EMBL" id="PRE53738.1"/>
    </source>
</evidence>
<dbReference type="EMBL" id="PVFZ01000040">
    <property type="protein sequence ID" value="PRF22747.1"/>
    <property type="molecule type" value="Genomic_DNA"/>
</dbReference>
<reference evidence="9" key="3">
    <citation type="submission" date="2021-06" db="EMBL/GenBank/DDBJ databases">
        <title>A collection of bacterial strains from the Burkholderia cepacia Research Laboratory and Repository.</title>
        <authorList>
            <person name="Lipuma J."/>
            <person name="Spilker T."/>
        </authorList>
    </citation>
    <scope>NUCLEOTIDE SEQUENCE</scope>
    <source>
        <strain evidence="9">AU37435</strain>
    </source>
</reference>
<comment type="caution">
    <text evidence="11">The sequence shown here is derived from an EMBL/GenBank/DDBJ whole genome shotgun (WGS) entry which is preliminary data.</text>
</comment>
<evidence type="ECO:0000313" key="13">
    <source>
        <dbReference type="Proteomes" id="UP000196218"/>
    </source>
</evidence>
<dbReference type="GeneID" id="89568992"/>
<dbReference type="AlphaFoldDB" id="A0A1B4MRL1"/>
<feature type="domain" description="Mce/MlaD" evidence="8">
    <location>
        <begin position="297"/>
        <end position="401"/>
    </location>
</feature>
<keyword evidence="4 7" id="KW-0812">Transmembrane</keyword>
<keyword evidence="6 7" id="KW-0472">Membrane</keyword>
<dbReference type="EMBL" id="JAHPMX010000001">
    <property type="protein sequence ID" value="MBU9354870.1"/>
    <property type="molecule type" value="Genomic_DNA"/>
</dbReference>
<accession>A0A1B4MRL1</accession>
<feature type="transmembrane region" description="Helical" evidence="7">
    <location>
        <begin position="25"/>
        <end position="46"/>
    </location>
</feature>
<keyword evidence="5 7" id="KW-1133">Transmembrane helix</keyword>
<dbReference type="Proteomes" id="UP000196218">
    <property type="component" value="Unassembled WGS sequence"/>
</dbReference>
<dbReference type="GO" id="GO:0005886">
    <property type="term" value="C:plasma membrane"/>
    <property type="evidence" value="ECO:0007669"/>
    <property type="project" value="UniProtKB-SubCell"/>
</dbReference>
<evidence type="ECO:0000256" key="2">
    <source>
        <dbReference type="ARBA" id="ARBA00022475"/>
    </source>
</evidence>
<protein>
    <submittedName>
        <fullName evidence="11">MCE family protein</fullName>
    </submittedName>
    <submittedName>
        <fullName evidence="12">Mce related family protein</fullName>
    </submittedName>
</protein>